<reference evidence="2 3" key="1">
    <citation type="journal article" date="2019" name="Int. J. Syst. Evol. Microbiol.">
        <title>The Global Catalogue of Microorganisms (GCM) 10K type strain sequencing project: providing services to taxonomists for standard genome sequencing and annotation.</title>
        <authorList>
            <consortium name="The Broad Institute Genomics Platform"/>
            <consortium name="The Broad Institute Genome Sequencing Center for Infectious Disease"/>
            <person name="Wu L."/>
            <person name="Ma J."/>
        </authorList>
    </citation>
    <scope>NUCLEOTIDE SEQUENCE [LARGE SCALE GENOMIC DNA]</scope>
    <source>
        <strain evidence="2 3">JCM 4087</strain>
    </source>
</reference>
<evidence type="ECO:0000313" key="3">
    <source>
        <dbReference type="Proteomes" id="UP001501102"/>
    </source>
</evidence>
<evidence type="ECO:0000256" key="1">
    <source>
        <dbReference type="SAM" id="MobiDB-lite"/>
    </source>
</evidence>
<feature type="compositionally biased region" description="Basic and acidic residues" evidence="1">
    <location>
        <begin position="56"/>
        <end position="70"/>
    </location>
</feature>
<feature type="region of interest" description="Disordered" evidence="1">
    <location>
        <begin position="56"/>
        <end position="83"/>
    </location>
</feature>
<evidence type="ECO:0000313" key="2">
    <source>
        <dbReference type="EMBL" id="GAA2913441.1"/>
    </source>
</evidence>
<dbReference type="Proteomes" id="UP001501102">
    <property type="component" value="Unassembled WGS sequence"/>
</dbReference>
<name>A0ABN3WFI2_STRTU</name>
<dbReference type="EMBL" id="BAAAXZ010000026">
    <property type="protein sequence ID" value="GAA2913441.1"/>
    <property type="molecule type" value="Genomic_DNA"/>
</dbReference>
<gene>
    <name evidence="2" type="ORF">GCM10020221_06430</name>
</gene>
<proteinExistence type="predicted"/>
<feature type="compositionally biased region" description="Basic residues" evidence="1">
    <location>
        <begin position="71"/>
        <end position="83"/>
    </location>
</feature>
<sequence>MVVEMRAEGERSSGERSLLPAHAQVEADRQAAAASLRQDVGQLAIDLADRIVGESMKDSARQERTIDRFPRRARGQAGRHHEG</sequence>
<organism evidence="2 3">
    <name type="scientific">Streptomyces thioluteus</name>
    <dbReference type="NCBI Taxonomy" id="66431"/>
    <lineage>
        <taxon>Bacteria</taxon>
        <taxon>Bacillati</taxon>
        <taxon>Actinomycetota</taxon>
        <taxon>Actinomycetes</taxon>
        <taxon>Kitasatosporales</taxon>
        <taxon>Streptomycetaceae</taxon>
        <taxon>Streptomyces</taxon>
    </lineage>
</organism>
<protein>
    <submittedName>
        <fullName evidence="2">Uncharacterized protein</fullName>
    </submittedName>
</protein>
<keyword evidence="3" id="KW-1185">Reference proteome</keyword>
<accession>A0ABN3WFI2</accession>
<comment type="caution">
    <text evidence="2">The sequence shown here is derived from an EMBL/GenBank/DDBJ whole genome shotgun (WGS) entry which is preliminary data.</text>
</comment>